<accession>A0A8H3L781</accession>
<dbReference type="AlphaFoldDB" id="A0A8H3L781"/>
<protein>
    <submittedName>
        <fullName evidence="1">Uncharacterized protein</fullName>
    </submittedName>
</protein>
<name>A0A8H3L781_9GLOM</name>
<proteinExistence type="predicted"/>
<gene>
    <name evidence="1" type="ORF">RCL2_000882800</name>
</gene>
<reference evidence="1" key="1">
    <citation type="submission" date="2019-10" db="EMBL/GenBank/DDBJ databases">
        <title>Conservation and host-specific expression of non-tandemly repeated heterogenous ribosome RNA gene in arbuscular mycorrhizal fungi.</title>
        <authorList>
            <person name="Maeda T."/>
            <person name="Kobayashi Y."/>
            <person name="Nakagawa T."/>
            <person name="Ezawa T."/>
            <person name="Yamaguchi K."/>
            <person name="Bino T."/>
            <person name="Nishimoto Y."/>
            <person name="Shigenobu S."/>
            <person name="Kawaguchi M."/>
        </authorList>
    </citation>
    <scope>NUCLEOTIDE SEQUENCE</scope>
    <source>
        <strain evidence="1">HR1</strain>
    </source>
</reference>
<sequence>MLQIWDHLWNLVITELKEFNQFDDLCREEIIQEMNNIGVKFQFWKEHEVNMWNHTSLMGDDKLKVLRNFNLNRILPPSKARKIRELWDKFIWLLNQKIMILNNSNLKLKIVAATISAAVTTVTSTPIIAQQSNTSCLYCKKDYWLHNCPNIPEKFRDFCINC</sequence>
<dbReference type="OrthoDB" id="2406126at2759"/>
<comment type="caution">
    <text evidence="1">The sequence shown here is derived from an EMBL/GenBank/DDBJ whole genome shotgun (WGS) entry which is preliminary data.</text>
</comment>
<dbReference type="EMBL" id="BLAL01000058">
    <property type="protein sequence ID" value="GES81581.1"/>
    <property type="molecule type" value="Genomic_DNA"/>
</dbReference>
<evidence type="ECO:0000313" key="2">
    <source>
        <dbReference type="Proteomes" id="UP000615446"/>
    </source>
</evidence>
<organism evidence="1 2">
    <name type="scientific">Rhizophagus clarus</name>
    <dbReference type="NCBI Taxonomy" id="94130"/>
    <lineage>
        <taxon>Eukaryota</taxon>
        <taxon>Fungi</taxon>
        <taxon>Fungi incertae sedis</taxon>
        <taxon>Mucoromycota</taxon>
        <taxon>Glomeromycotina</taxon>
        <taxon>Glomeromycetes</taxon>
        <taxon>Glomerales</taxon>
        <taxon>Glomeraceae</taxon>
        <taxon>Rhizophagus</taxon>
    </lineage>
</organism>
<dbReference type="Proteomes" id="UP000615446">
    <property type="component" value="Unassembled WGS sequence"/>
</dbReference>
<evidence type="ECO:0000313" key="1">
    <source>
        <dbReference type="EMBL" id="GES81581.1"/>
    </source>
</evidence>